<dbReference type="GO" id="GO:0022857">
    <property type="term" value="F:transmembrane transporter activity"/>
    <property type="evidence" value="ECO:0007669"/>
    <property type="project" value="InterPro"/>
</dbReference>
<keyword evidence="8 10" id="KW-0472">Membrane</keyword>
<feature type="transmembrane region" description="Helical" evidence="10">
    <location>
        <begin position="361"/>
        <end position="381"/>
    </location>
</feature>
<evidence type="ECO:0000259" key="12">
    <source>
        <dbReference type="PROSITE" id="PS50850"/>
    </source>
</evidence>
<dbReference type="NCBIfam" id="TIGR00879">
    <property type="entry name" value="SP"/>
    <property type="match status" value="1"/>
</dbReference>
<dbReference type="PRINTS" id="PR00171">
    <property type="entry name" value="SUGRTRNSPORT"/>
</dbReference>
<feature type="transmembrane region" description="Helical" evidence="10">
    <location>
        <begin position="253"/>
        <end position="277"/>
    </location>
</feature>
<evidence type="ECO:0000256" key="8">
    <source>
        <dbReference type="ARBA" id="ARBA00023136"/>
    </source>
</evidence>
<feature type="transmembrane region" description="Helical" evidence="10">
    <location>
        <begin position="289"/>
        <end position="312"/>
    </location>
</feature>
<evidence type="ECO:0000256" key="9">
    <source>
        <dbReference type="RuleBase" id="RU003346"/>
    </source>
</evidence>
<feature type="domain" description="Cyclic nucleotide-binding" evidence="11">
    <location>
        <begin position="259"/>
        <end position="321"/>
    </location>
</feature>
<name>A0A963Z2A6_9PROT</name>
<feature type="transmembrane region" description="Helical" evidence="10">
    <location>
        <begin position="174"/>
        <end position="195"/>
    </location>
</feature>
<organism evidence="13 14">
    <name type="scientific">Acidisoma cellulosilyticum</name>
    <dbReference type="NCBI Taxonomy" id="2802395"/>
    <lineage>
        <taxon>Bacteria</taxon>
        <taxon>Pseudomonadati</taxon>
        <taxon>Pseudomonadota</taxon>
        <taxon>Alphaproteobacteria</taxon>
        <taxon>Acetobacterales</taxon>
        <taxon>Acidocellaceae</taxon>
        <taxon>Acidisoma</taxon>
    </lineage>
</organism>
<dbReference type="Proteomes" id="UP000721844">
    <property type="component" value="Unassembled WGS sequence"/>
</dbReference>
<feature type="transmembrane region" description="Helical" evidence="10">
    <location>
        <begin position="324"/>
        <end position="341"/>
    </location>
</feature>
<feature type="transmembrane region" description="Helical" evidence="10">
    <location>
        <begin position="393"/>
        <end position="413"/>
    </location>
</feature>
<feature type="transmembrane region" description="Helical" evidence="10">
    <location>
        <begin position="419"/>
        <end position="437"/>
    </location>
</feature>
<comment type="similarity">
    <text evidence="2 9">Belongs to the major facilitator superfamily. Sugar transporter (TC 2.A.1.1) family.</text>
</comment>
<feature type="transmembrane region" description="Helical" evidence="10">
    <location>
        <begin position="146"/>
        <end position="168"/>
    </location>
</feature>
<dbReference type="InterPro" id="IPR036259">
    <property type="entry name" value="MFS_trans_sf"/>
</dbReference>
<dbReference type="GO" id="GO:0005886">
    <property type="term" value="C:plasma membrane"/>
    <property type="evidence" value="ECO:0007669"/>
    <property type="project" value="UniProtKB-SubCell"/>
</dbReference>
<dbReference type="PANTHER" id="PTHR48020:SF12">
    <property type="entry name" value="PROTON MYO-INOSITOL COTRANSPORTER"/>
    <property type="match status" value="1"/>
</dbReference>
<dbReference type="InterPro" id="IPR050814">
    <property type="entry name" value="Myo-inositol_Transporter"/>
</dbReference>
<keyword evidence="6 10" id="KW-0812">Transmembrane</keyword>
<comment type="caution">
    <text evidence="13">The sequence shown here is derived from an EMBL/GenBank/DDBJ whole genome shotgun (WGS) entry which is preliminary data.</text>
</comment>
<protein>
    <submittedName>
        <fullName evidence="13">Sugar porter family MFS transporter</fullName>
    </submittedName>
</protein>
<dbReference type="InterPro" id="IPR000595">
    <property type="entry name" value="cNMP-bd_dom"/>
</dbReference>
<feature type="domain" description="Major facilitator superfamily (MFS) profile" evidence="12">
    <location>
        <begin position="17"/>
        <end position="441"/>
    </location>
</feature>
<dbReference type="PANTHER" id="PTHR48020">
    <property type="entry name" value="PROTON MYO-INOSITOL COTRANSPORTER"/>
    <property type="match status" value="1"/>
</dbReference>
<feature type="transmembrane region" description="Helical" evidence="10">
    <location>
        <begin position="117"/>
        <end position="134"/>
    </location>
</feature>
<keyword evidence="14" id="KW-1185">Reference proteome</keyword>
<reference evidence="13 14" key="1">
    <citation type="journal article" date="2021" name="Microorganisms">
        <title>Acidisoma silvae sp. nov. and Acidisomacellulosilytica sp. nov., Two Acidophilic Bacteria Isolated from Decaying Wood, Hydrolyzing Cellulose and Producing Poly-3-hydroxybutyrate.</title>
        <authorList>
            <person name="Mieszkin S."/>
            <person name="Pouder E."/>
            <person name="Uroz S."/>
            <person name="Simon-Colin C."/>
            <person name="Alain K."/>
        </authorList>
    </citation>
    <scope>NUCLEOTIDE SEQUENCE [LARGE SCALE GENOMIC DNA]</scope>
    <source>
        <strain evidence="13 14">HW T5.17</strain>
    </source>
</reference>
<dbReference type="InterPro" id="IPR003663">
    <property type="entry name" value="Sugar/inositol_transpt"/>
</dbReference>
<evidence type="ECO:0000256" key="3">
    <source>
        <dbReference type="ARBA" id="ARBA00022448"/>
    </source>
</evidence>
<dbReference type="InterPro" id="IPR005828">
    <property type="entry name" value="MFS_sugar_transport-like"/>
</dbReference>
<accession>A0A963Z2A6</accession>
<dbReference type="PROSITE" id="PS00217">
    <property type="entry name" value="SUGAR_TRANSPORT_2"/>
    <property type="match status" value="1"/>
</dbReference>
<evidence type="ECO:0000256" key="6">
    <source>
        <dbReference type="ARBA" id="ARBA00022692"/>
    </source>
</evidence>
<dbReference type="SUPFAM" id="SSF103473">
    <property type="entry name" value="MFS general substrate transporter"/>
    <property type="match status" value="1"/>
</dbReference>
<dbReference type="InterPro" id="IPR020846">
    <property type="entry name" value="MFS_dom"/>
</dbReference>
<evidence type="ECO:0000256" key="4">
    <source>
        <dbReference type="ARBA" id="ARBA00022475"/>
    </source>
</evidence>
<keyword evidence="5" id="KW-0762">Sugar transport</keyword>
<evidence type="ECO:0000313" key="13">
    <source>
        <dbReference type="EMBL" id="MCB8881201.1"/>
    </source>
</evidence>
<keyword evidence="7 10" id="KW-1133">Transmembrane helix</keyword>
<dbReference type="PROSITE" id="PS00216">
    <property type="entry name" value="SUGAR_TRANSPORT_1"/>
    <property type="match status" value="1"/>
</dbReference>
<dbReference type="EMBL" id="JAESVA010000004">
    <property type="protein sequence ID" value="MCB8881201.1"/>
    <property type="molecule type" value="Genomic_DNA"/>
</dbReference>
<proteinExistence type="inferred from homology"/>
<evidence type="ECO:0000256" key="2">
    <source>
        <dbReference type="ARBA" id="ARBA00010992"/>
    </source>
</evidence>
<dbReference type="PROSITE" id="PS50850">
    <property type="entry name" value="MFS"/>
    <property type="match status" value="1"/>
</dbReference>
<dbReference type="InterPro" id="IPR005829">
    <property type="entry name" value="Sugar_transporter_CS"/>
</dbReference>
<dbReference type="AlphaFoldDB" id="A0A963Z2A6"/>
<evidence type="ECO:0000256" key="5">
    <source>
        <dbReference type="ARBA" id="ARBA00022597"/>
    </source>
</evidence>
<evidence type="ECO:0000256" key="1">
    <source>
        <dbReference type="ARBA" id="ARBA00004651"/>
    </source>
</evidence>
<sequence length="460" mass="48497">MWSRDVSMDGSRFVVFVAAIAAMGGLLFGYDTGIISAALLFIGHDLNPHGAELGNLAKQLIASAIVAGALVGCMAAGPISDRIGRRLVVVAAAIVFIVGSITAAAAGSIAVLVLSRLVLGLAIGATSQIVPVYIAELAPAARRGALVVLFQLAIVGGILVSSIVGWLLGASGAWRLMFLLGIVPAIILLVGLFWLPESPRFQSLNGNREAARKTLLRVRSSSAEVDKELDDIEETVHAERSWSELFTPRLRPALIAGMGVAMFSQITGTNAVIYYAPTILKSAGFGENAALLTSLAVGVTIVASTSFGIWAVDRWGRRKLMLRFLPFAALSLLVLGFAFTSGTPHGVMRWLAVGGLLGNEIFNVGSISVAIWLVGSEVFPLGVRGKGMSMVALSHWSFDLLISLTTLSLVSAFGPAGAFWLFGLANLLAFAFVWRLVPETRGRSLESIEADLHSGKFRAG</sequence>
<keyword evidence="4" id="KW-1003">Cell membrane</keyword>
<evidence type="ECO:0000313" key="14">
    <source>
        <dbReference type="Proteomes" id="UP000721844"/>
    </source>
</evidence>
<evidence type="ECO:0000256" key="10">
    <source>
        <dbReference type="SAM" id="Phobius"/>
    </source>
</evidence>
<evidence type="ECO:0000259" key="11">
    <source>
        <dbReference type="PROSITE" id="PS50042"/>
    </source>
</evidence>
<dbReference type="FunFam" id="1.20.1250.20:FF:000218">
    <property type="entry name" value="facilitated trehalose transporter Tret1"/>
    <property type="match status" value="1"/>
</dbReference>
<dbReference type="Pfam" id="PF00083">
    <property type="entry name" value="Sugar_tr"/>
    <property type="match status" value="1"/>
</dbReference>
<feature type="transmembrane region" description="Helical" evidence="10">
    <location>
        <begin position="12"/>
        <end position="40"/>
    </location>
</feature>
<feature type="transmembrane region" description="Helical" evidence="10">
    <location>
        <begin position="60"/>
        <end position="80"/>
    </location>
</feature>
<evidence type="ECO:0000256" key="7">
    <source>
        <dbReference type="ARBA" id="ARBA00022989"/>
    </source>
</evidence>
<gene>
    <name evidence="13" type="ORF">ACELLULO517_13215</name>
</gene>
<keyword evidence="3 9" id="KW-0813">Transport</keyword>
<feature type="transmembrane region" description="Helical" evidence="10">
    <location>
        <begin position="87"/>
        <end position="111"/>
    </location>
</feature>
<dbReference type="PROSITE" id="PS50042">
    <property type="entry name" value="CNMP_BINDING_3"/>
    <property type="match status" value="1"/>
</dbReference>
<comment type="subcellular location">
    <subcellularLocation>
        <location evidence="1">Cell membrane</location>
        <topology evidence="1">Multi-pass membrane protein</topology>
    </subcellularLocation>
</comment>
<dbReference type="Gene3D" id="1.20.1250.20">
    <property type="entry name" value="MFS general substrate transporter like domains"/>
    <property type="match status" value="1"/>
</dbReference>